<reference evidence="2" key="2">
    <citation type="journal article" date="2024" name="Plant">
        <title>Genomic evolution and insights into agronomic trait innovations of Sesamum species.</title>
        <authorList>
            <person name="Miao H."/>
            <person name="Wang L."/>
            <person name="Qu L."/>
            <person name="Liu H."/>
            <person name="Sun Y."/>
            <person name="Le M."/>
            <person name="Wang Q."/>
            <person name="Wei S."/>
            <person name="Zheng Y."/>
            <person name="Lin W."/>
            <person name="Duan Y."/>
            <person name="Cao H."/>
            <person name="Xiong S."/>
            <person name="Wang X."/>
            <person name="Wei L."/>
            <person name="Li C."/>
            <person name="Ma Q."/>
            <person name="Ju M."/>
            <person name="Zhao R."/>
            <person name="Li G."/>
            <person name="Mu C."/>
            <person name="Tian Q."/>
            <person name="Mei H."/>
            <person name="Zhang T."/>
            <person name="Gao T."/>
            <person name="Zhang H."/>
        </authorList>
    </citation>
    <scope>NUCLEOTIDE SEQUENCE</scope>
    <source>
        <strain evidence="2">KEN1</strain>
    </source>
</reference>
<evidence type="ECO:0000313" key="2">
    <source>
        <dbReference type="EMBL" id="KAL0416372.1"/>
    </source>
</evidence>
<reference evidence="2" key="1">
    <citation type="submission" date="2020-06" db="EMBL/GenBank/DDBJ databases">
        <authorList>
            <person name="Li T."/>
            <person name="Hu X."/>
            <person name="Zhang T."/>
            <person name="Song X."/>
            <person name="Zhang H."/>
            <person name="Dai N."/>
            <person name="Sheng W."/>
            <person name="Hou X."/>
            <person name="Wei L."/>
        </authorList>
    </citation>
    <scope>NUCLEOTIDE SEQUENCE</scope>
    <source>
        <strain evidence="2">KEN1</strain>
        <tissue evidence="2">Leaf</tissue>
    </source>
</reference>
<feature type="domain" description="RNase H type-1" evidence="1">
    <location>
        <begin position="190"/>
        <end position="312"/>
    </location>
</feature>
<dbReference type="GO" id="GO:0003676">
    <property type="term" value="F:nucleic acid binding"/>
    <property type="evidence" value="ECO:0007669"/>
    <property type="project" value="InterPro"/>
</dbReference>
<proteinExistence type="predicted"/>
<evidence type="ECO:0000259" key="1">
    <source>
        <dbReference type="Pfam" id="PF13456"/>
    </source>
</evidence>
<dbReference type="GO" id="GO:0004523">
    <property type="term" value="F:RNA-DNA hybrid ribonuclease activity"/>
    <property type="evidence" value="ECO:0007669"/>
    <property type="project" value="InterPro"/>
</dbReference>
<dbReference type="EMBL" id="JACGWN010000012">
    <property type="protein sequence ID" value="KAL0416372.1"/>
    <property type="molecule type" value="Genomic_DNA"/>
</dbReference>
<dbReference type="Gene3D" id="3.30.420.10">
    <property type="entry name" value="Ribonuclease H-like superfamily/Ribonuclease H"/>
    <property type="match status" value="1"/>
</dbReference>
<organism evidence="2">
    <name type="scientific">Sesamum latifolium</name>
    <dbReference type="NCBI Taxonomy" id="2727402"/>
    <lineage>
        <taxon>Eukaryota</taxon>
        <taxon>Viridiplantae</taxon>
        <taxon>Streptophyta</taxon>
        <taxon>Embryophyta</taxon>
        <taxon>Tracheophyta</taxon>
        <taxon>Spermatophyta</taxon>
        <taxon>Magnoliopsida</taxon>
        <taxon>eudicotyledons</taxon>
        <taxon>Gunneridae</taxon>
        <taxon>Pentapetalae</taxon>
        <taxon>asterids</taxon>
        <taxon>lamiids</taxon>
        <taxon>Lamiales</taxon>
        <taxon>Pedaliaceae</taxon>
        <taxon>Sesamum</taxon>
    </lineage>
</organism>
<sequence>MVYRISLLPLRLFPERSTSIPFLGLPSIVGRSKNAVYESIRDKIWYKVFRARYFPGSSILDADLGSRLSFTWRSILSSKALIEQGITGALEMGEEPESGLTLGSRGYRHSDHILQLVHCHLLLRLIIMWLCPKLEGTIHNHPHAMTKLYGIDGEEYLSAFSGFLDPHHSLSSTTVSSRWLAPPDGAVKINSDAAIFKESGDFSIGVIARNSQRQSLAWSANRCHRVISSKAAEAWAARTAIQLAAQFGWTRIILEVDCATLHIKLTTLRDRSSTIWPIVHDILDLSSSFALCSFSLIRRKANVVAHSLAQHATGNEMGSNILPSHSCDLVFANLPT</sequence>
<gene>
    <name evidence="2" type="ORF">Slati_3469100</name>
</gene>
<dbReference type="PANTHER" id="PTHR47074:SF11">
    <property type="entry name" value="REVERSE TRANSCRIPTASE-LIKE PROTEIN"/>
    <property type="match status" value="1"/>
</dbReference>
<name>A0AAW2UJ58_9LAMI</name>
<dbReference type="SUPFAM" id="SSF53098">
    <property type="entry name" value="Ribonuclease H-like"/>
    <property type="match status" value="1"/>
</dbReference>
<dbReference type="InterPro" id="IPR002156">
    <property type="entry name" value="RNaseH_domain"/>
</dbReference>
<protein>
    <recommendedName>
        <fullName evidence="1">RNase H type-1 domain-containing protein</fullName>
    </recommendedName>
</protein>
<dbReference type="InterPro" id="IPR052929">
    <property type="entry name" value="RNase_H-like_EbsB-rel"/>
</dbReference>
<comment type="caution">
    <text evidence="2">The sequence shown here is derived from an EMBL/GenBank/DDBJ whole genome shotgun (WGS) entry which is preliminary data.</text>
</comment>
<dbReference type="InterPro" id="IPR044730">
    <property type="entry name" value="RNase_H-like_dom_plant"/>
</dbReference>
<dbReference type="InterPro" id="IPR036397">
    <property type="entry name" value="RNaseH_sf"/>
</dbReference>
<dbReference type="InterPro" id="IPR012337">
    <property type="entry name" value="RNaseH-like_sf"/>
</dbReference>
<dbReference type="CDD" id="cd06222">
    <property type="entry name" value="RNase_H_like"/>
    <property type="match status" value="1"/>
</dbReference>
<dbReference type="PANTHER" id="PTHR47074">
    <property type="entry name" value="BNAC02G40300D PROTEIN"/>
    <property type="match status" value="1"/>
</dbReference>
<dbReference type="AlphaFoldDB" id="A0AAW2UJ58"/>
<dbReference type="Pfam" id="PF13456">
    <property type="entry name" value="RVT_3"/>
    <property type="match status" value="1"/>
</dbReference>
<accession>A0AAW2UJ58</accession>